<dbReference type="GO" id="GO:0000781">
    <property type="term" value="C:chromosome, telomeric region"/>
    <property type="evidence" value="ECO:0007669"/>
    <property type="project" value="InterPro"/>
</dbReference>
<proteinExistence type="predicted"/>
<feature type="region of interest" description="Disordered" evidence="1">
    <location>
        <begin position="731"/>
        <end position="864"/>
    </location>
</feature>
<accession>A0A8H7A7Q8</accession>
<feature type="region of interest" description="Disordered" evidence="1">
    <location>
        <begin position="690"/>
        <end position="712"/>
    </location>
</feature>
<feature type="compositionally biased region" description="Basic and acidic residues" evidence="1">
    <location>
        <begin position="1230"/>
        <end position="1244"/>
    </location>
</feature>
<dbReference type="SMART" id="SM00976">
    <property type="entry name" value="Telo_bind"/>
    <property type="match status" value="1"/>
</dbReference>
<feature type="compositionally biased region" description="Low complexity" evidence="1">
    <location>
        <begin position="1484"/>
        <end position="1494"/>
    </location>
</feature>
<feature type="compositionally biased region" description="Basic and acidic residues" evidence="1">
    <location>
        <begin position="1399"/>
        <end position="1414"/>
    </location>
</feature>
<feature type="domain" description="Telomeric single stranded DNA binding POT1/Cdc13" evidence="2">
    <location>
        <begin position="1099"/>
        <end position="1276"/>
    </location>
</feature>
<feature type="region of interest" description="Disordered" evidence="1">
    <location>
        <begin position="1475"/>
        <end position="1565"/>
    </location>
</feature>
<feature type="compositionally biased region" description="Polar residues" evidence="1">
    <location>
        <begin position="905"/>
        <end position="923"/>
    </location>
</feature>
<feature type="compositionally biased region" description="Polar residues" evidence="1">
    <location>
        <begin position="1063"/>
        <end position="1081"/>
    </location>
</feature>
<feature type="compositionally biased region" description="Basic and acidic residues" evidence="1">
    <location>
        <begin position="944"/>
        <end position="958"/>
    </location>
</feature>
<feature type="compositionally biased region" description="Low complexity" evidence="1">
    <location>
        <begin position="996"/>
        <end position="1006"/>
    </location>
</feature>
<feature type="compositionally biased region" description="Acidic residues" evidence="1">
    <location>
        <begin position="1512"/>
        <end position="1553"/>
    </location>
</feature>
<feature type="region of interest" description="Disordered" evidence="1">
    <location>
        <begin position="892"/>
        <end position="1007"/>
    </location>
</feature>
<feature type="region of interest" description="Disordered" evidence="1">
    <location>
        <begin position="1225"/>
        <end position="1252"/>
    </location>
</feature>
<sequence length="1565" mass="171298">MTSPLQALPQSHRLSRASRCSITELSPAISDQASRFVDGVISLIWPYSSSTRSMAVLLADPDFRTRRAKGQTKVTFHGEIAVAVANSHVGIGDAVHLSLGGAQWAQSSEDVSVVGNRADWDLEYVGQVFMEIQRGMIPLAVVDVSPLPESLHGPLREIDGNGGVKTRTPRTSRTQELWPSPAFAKQNVHLTDPSLEVKVSSAIEEDGYIPGSGRKRTRFSRDSGSWRYLERSSSAEDGNQTPDHADPPCNQERVVDTTCIALDSDNKHPDIDAVDSKASQQPCPLTPRHHPATNHADKAPEALMPPPTLDLEQHQIINGPSNTKSPVKSESILTPQVERHLGAQHTPTPPSTSTPILRPLNSPGLPLISPLVGGHGGINGYFPPVSNAQSELHSIAEMFSQESLKGNQSSVTLPPTSSPTFPYQVEKSFSDDAVIVNDPHPAGQTVDLISPGDEAQEWQRPEAGAGLRAAASEAKYDADDIRQPLISLDGFDFVNDSPIELQPVDRSGFRSVPDKASSSTAEVTSQKSVMQNIVSSATLEQSAPRSPHKVGGDSNQAVIQSDNRAVNNSPTTQPSQLSTDQLITTSPSHVEQKIGEIEQNRIGYEDNLYDENKQEDIEQNHIISVPLYQPLRLLGWTEALEVSAHDVEDDSLRISAPPFPFKQGWDTRAKKQSEARQRVQKLQTAGLYTVRRESYDGAEEGDRSSSAEPSAVISSLDIRERSLFYDENANLNQREVAAPDERTEPESSDSALTDGDESILEAEGNVSDDSQIVKLESGKDHQLAVPELEMQPGRGPEQEDFSQSVDSDGPMINDEDGYQSPTPIEEVDSAPRLPEMPRSRSPSVTPEEDTSLYNASSTPLPQFPLNLHIEGHKAAELKAGYGRLADDSSLRQLQTAGAQVDQLATPDNTQEEPQNAQIRGSQNKLHKGKPLTELPPSPQNTQDLQEKEPLGANEERQKMSTGPPAAQPRPHLGESETDENLTTPFSEETRRRRSSRLSGKMSLLGKDPSEIVSPYFIPKRAIQDRQQDQDPSFPLRQPLSPSSKPRDNVVVLIPPPTEKRSEPNAQQWSVTPTPLTSPNSSLKRDLVDGKGFTTPHSYYPSLSSVPNHFHDLLDILAVASSVSKQPQRAKSGPKDYYVSMKLADSSCGAGDTLLVQLLRPYRNALPTCTRGDILLLRNMKVQTCPAQGTRRKSQESRALDSMMLLSTNSSAWAVFKFPFANSVSATEGRSNSEDGSARSPDKRGTPVKMDVQVSGPPVEFGAEERAFARGLNQWWIEEGEAGFPDIPSKPGQKMKRKGKEKLNELEIPEETLHEHELRDGMAYGDIISPRPLHEHFHRNENGHVEDHESSLHEHELRDGVAYGDTISKIPVHEHHLHEHQADHSYSHGSNAPRCGQTDSKAEDESSLHEHELRDGMAYGDTLSSKPIHRHFHVHEDHQDGQESSTSQLVQDGQNASLTSLASGEADRSHSLRNVISYGDTAPNRKSTLISTSTKSRTRSKRGVATEAPTEQSESESEAEAEDESEDESENESEGESEDESEDESKDEAEDAGDAECVHSVGGGRT</sequence>
<feature type="compositionally biased region" description="Basic and acidic residues" evidence="1">
    <location>
        <begin position="1376"/>
        <end position="1385"/>
    </location>
</feature>
<feature type="region of interest" description="Disordered" evidence="1">
    <location>
        <begin position="206"/>
        <end position="252"/>
    </location>
</feature>
<protein>
    <recommendedName>
        <fullName evidence="2">Telomeric single stranded DNA binding POT1/Cdc13 domain-containing protein</fullName>
    </recommendedName>
</protein>
<evidence type="ECO:0000313" key="4">
    <source>
        <dbReference type="Proteomes" id="UP000606974"/>
    </source>
</evidence>
<feature type="region of interest" description="Disordered" evidence="1">
    <location>
        <begin position="503"/>
        <end position="528"/>
    </location>
</feature>
<dbReference type="InterPro" id="IPR012340">
    <property type="entry name" value="NA-bd_OB-fold"/>
</dbReference>
<dbReference type="Gene3D" id="2.40.50.140">
    <property type="entry name" value="Nucleic acid-binding proteins"/>
    <property type="match status" value="1"/>
</dbReference>
<dbReference type="GO" id="GO:0003677">
    <property type="term" value="F:DNA binding"/>
    <property type="evidence" value="ECO:0007669"/>
    <property type="project" value="InterPro"/>
</dbReference>
<feature type="region of interest" description="Disordered" evidence="1">
    <location>
        <begin position="153"/>
        <end position="175"/>
    </location>
</feature>
<dbReference type="Proteomes" id="UP000606974">
    <property type="component" value="Unassembled WGS sequence"/>
</dbReference>
<dbReference type="SUPFAM" id="SSF50249">
    <property type="entry name" value="Nucleic acid-binding proteins"/>
    <property type="match status" value="1"/>
</dbReference>
<dbReference type="GO" id="GO:0000723">
    <property type="term" value="P:telomere maintenance"/>
    <property type="evidence" value="ECO:0007669"/>
    <property type="project" value="InterPro"/>
</dbReference>
<feature type="region of interest" description="Disordered" evidence="1">
    <location>
        <begin position="270"/>
        <end position="306"/>
    </location>
</feature>
<gene>
    <name evidence="3" type="ORF">GJ744_005261</name>
</gene>
<dbReference type="InterPro" id="IPR011564">
    <property type="entry name" value="Telomer_end-bd_POT1/Cdc13"/>
</dbReference>
<reference evidence="3" key="1">
    <citation type="submission" date="2020-02" db="EMBL/GenBank/DDBJ databases">
        <authorList>
            <person name="Palmer J.M."/>
        </authorList>
    </citation>
    <scope>NUCLEOTIDE SEQUENCE</scope>
    <source>
        <strain evidence="3">EPUS1.4</strain>
        <tissue evidence="3">Thallus</tissue>
    </source>
</reference>
<feature type="region of interest" description="Disordered" evidence="1">
    <location>
        <begin position="1376"/>
        <end position="1423"/>
    </location>
</feature>
<comment type="caution">
    <text evidence="3">The sequence shown here is derived from an EMBL/GenBank/DDBJ whole genome shotgun (WGS) entry which is preliminary data.</text>
</comment>
<dbReference type="EMBL" id="JAACFV010000227">
    <property type="protein sequence ID" value="KAF7502697.1"/>
    <property type="molecule type" value="Genomic_DNA"/>
</dbReference>
<evidence type="ECO:0000259" key="2">
    <source>
        <dbReference type="SMART" id="SM00976"/>
    </source>
</evidence>
<evidence type="ECO:0000256" key="1">
    <source>
        <dbReference type="SAM" id="MobiDB-lite"/>
    </source>
</evidence>
<feature type="region of interest" description="Disordered" evidence="1">
    <location>
        <begin position="562"/>
        <end position="581"/>
    </location>
</feature>
<feature type="compositionally biased region" description="Basic and acidic residues" evidence="1">
    <location>
        <begin position="690"/>
        <end position="705"/>
    </location>
</feature>
<name>A0A8H7A7Q8_9EURO</name>
<organism evidence="3 4">
    <name type="scientific">Endocarpon pusillum</name>
    <dbReference type="NCBI Taxonomy" id="364733"/>
    <lineage>
        <taxon>Eukaryota</taxon>
        <taxon>Fungi</taxon>
        <taxon>Dikarya</taxon>
        <taxon>Ascomycota</taxon>
        <taxon>Pezizomycotina</taxon>
        <taxon>Eurotiomycetes</taxon>
        <taxon>Chaetothyriomycetidae</taxon>
        <taxon>Verrucariales</taxon>
        <taxon>Verrucariaceae</taxon>
        <taxon>Endocarpon</taxon>
    </lineage>
</organism>
<keyword evidence="4" id="KW-1185">Reference proteome</keyword>
<feature type="compositionally biased region" description="Polar residues" evidence="1">
    <location>
        <begin position="516"/>
        <end position="528"/>
    </location>
</feature>
<evidence type="ECO:0000313" key="3">
    <source>
        <dbReference type="EMBL" id="KAF7502697.1"/>
    </source>
</evidence>
<feature type="region of interest" description="Disordered" evidence="1">
    <location>
        <begin position="1024"/>
        <end position="1084"/>
    </location>
</feature>
<dbReference type="OrthoDB" id="5363079at2759"/>
<feature type="compositionally biased region" description="Polar residues" evidence="1">
    <location>
        <begin position="851"/>
        <end position="860"/>
    </location>
</feature>